<protein>
    <submittedName>
        <fullName evidence="2">Dynein axonemal heavy chain 1</fullName>
    </submittedName>
</protein>
<dbReference type="InterPro" id="IPR026983">
    <property type="entry name" value="DHC"/>
</dbReference>
<dbReference type="Pfam" id="PF08393">
    <property type="entry name" value="DHC_N2"/>
    <property type="match status" value="1"/>
</dbReference>
<dbReference type="PANTHER" id="PTHR45703">
    <property type="entry name" value="DYNEIN HEAVY CHAIN"/>
    <property type="match status" value="1"/>
</dbReference>
<name>A0ABQ9XWF3_9EUKA</name>
<gene>
    <name evidence="2" type="ORF">BLNAU_9155</name>
</gene>
<proteinExistence type="predicted"/>
<evidence type="ECO:0000313" key="2">
    <source>
        <dbReference type="EMBL" id="KAK2955804.1"/>
    </source>
</evidence>
<accession>A0ABQ9XWF3</accession>
<comment type="caution">
    <text evidence="2">The sequence shown here is derived from an EMBL/GenBank/DDBJ whole genome shotgun (WGS) entry which is preliminary data.</text>
</comment>
<keyword evidence="3" id="KW-1185">Reference proteome</keyword>
<evidence type="ECO:0000313" key="3">
    <source>
        <dbReference type="Proteomes" id="UP001281761"/>
    </source>
</evidence>
<organism evidence="2 3">
    <name type="scientific">Blattamonas nauphoetae</name>
    <dbReference type="NCBI Taxonomy" id="2049346"/>
    <lineage>
        <taxon>Eukaryota</taxon>
        <taxon>Metamonada</taxon>
        <taxon>Preaxostyla</taxon>
        <taxon>Oxymonadida</taxon>
        <taxon>Blattamonas</taxon>
    </lineage>
</organism>
<feature type="domain" description="Dynein heavy chain linker" evidence="1">
    <location>
        <begin position="334"/>
        <end position="588"/>
    </location>
</feature>
<dbReference type="Gene3D" id="1.20.140.100">
    <property type="entry name" value="Dynein heavy chain, N-terminal domain 2"/>
    <property type="match status" value="1"/>
</dbReference>
<dbReference type="Proteomes" id="UP001281761">
    <property type="component" value="Unassembled WGS sequence"/>
</dbReference>
<dbReference type="InterPro" id="IPR042222">
    <property type="entry name" value="Dynein_2_N"/>
</dbReference>
<sequence length="644" mass="74701">MHEHMGRQEVGKKDRCAECNSVQNLFIRQRKSTRKRRPCSFPNTILTGVDRPLKIPPHRNLLGKNPPGGLKLEDVIQGDDETQTMIREMVFLIEQSFTSTETYLTRFYALSKISEFSLRWDFEQYKRNIRSVSIMRNDLRRLSQWSQDIVKINLSSLVGLITLDARPLKQNLAPIPVECADQIKSHLHDLFNSIGNETLRDLRQCTNELNNAPKNLSEYCDHVLLIGTMRERQVGFRQNVATLDDMIALGDDQASQLSMDEQQLLLSIHSSLGAFNTSFVKSEEFRDQHHMRMVAGLHKEAQKLETDTLQTSNDLQTGILVDETADPQSALQRLEVLKSTVDSYTERMAVLDKQREIIRMDAIAYPNVQRCVVKYQNRVNNIDDFRPYVPLLNALCVPAMKPRHWKKLFTALGKRWTATLTLGQIMTMNLLQYAPQVMDISATANGEYGLETQLEKIKKIWAQMQFVLVRRKSGTTHILGGVEEIVETLEDNQALLQTMLASRFVVGIREEIEGWDRRMTQLPDLIDKWVKCQRGWMYLYAILTQTDIIRQLSNEAAQFISVDSSWKEVMKLVHENRTASDVWTFRALLSRWRRTMNSWICFRRSCKIIWRRSESSSPDSISCRTMCCYKFSLRRQMHVLFNHS</sequence>
<evidence type="ECO:0000259" key="1">
    <source>
        <dbReference type="Pfam" id="PF08393"/>
    </source>
</evidence>
<dbReference type="InterPro" id="IPR013602">
    <property type="entry name" value="Dynein_heavy_linker"/>
</dbReference>
<reference evidence="2 3" key="1">
    <citation type="journal article" date="2022" name="bioRxiv">
        <title>Genomics of Preaxostyla Flagellates Illuminates Evolutionary Transitions and the Path Towards Mitochondrial Loss.</title>
        <authorList>
            <person name="Novak L.V.F."/>
            <person name="Treitli S.C."/>
            <person name="Pyrih J."/>
            <person name="Halakuc P."/>
            <person name="Pipaliya S.V."/>
            <person name="Vacek V."/>
            <person name="Brzon O."/>
            <person name="Soukal P."/>
            <person name="Eme L."/>
            <person name="Dacks J.B."/>
            <person name="Karnkowska A."/>
            <person name="Elias M."/>
            <person name="Hampl V."/>
        </authorList>
    </citation>
    <scope>NUCLEOTIDE SEQUENCE [LARGE SCALE GENOMIC DNA]</scope>
    <source>
        <strain evidence="2">NAU3</strain>
        <tissue evidence="2">Gut</tissue>
    </source>
</reference>
<dbReference type="Gene3D" id="1.10.287.2620">
    <property type="match status" value="1"/>
</dbReference>
<dbReference type="EMBL" id="JARBJD010000062">
    <property type="protein sequence ID" value="KAK2955804.1"/>
    <property type="molecule type" value="Genomic_DNA"/>
</dbReference>